<keyword evidence="2" id="KW-1185">Reference proteome</keyword>
<reference evidence="1" key="1">
    <citation type="submission" date="2021-03" db="EMBL/GenBank/DDBJ databases">
        <authorList>
            <consortium name="DOE Joint Genome Institute"/>
            <person name="Ahrendt S."/>
            <person name="Looney B.P."/>
            <person name="Miyauchi S."/>
            <person name="Morin E."/>
            <person name="Drula E."/>
            <person name="Courty P.E."/>
            <person name="Chicoki N."/>
            <person name="Fauchery L."/>
            <person name="Kohler A."/>
            <person name="Kuo A."/>
            <person name="Labutti K."/>
            <person name="Pangilinan J."/>
            <person name="Lipzen A."/>
            <person name="Riley R."/>
            <person name="Andreopoulos W."/>
            <person name="He G."/>
            <person name="Johnson J."/>
            <person name="Barry K.W."/>
            <person name="Grigoriev I.V."/>
            <person name="Nagy L."/>
            <person name="Hibbett D."/>
            <person name="Henrissat B."/>
            <person name="Matheny P.B."/>
            <person name="Labbe J."/>
            <person name="Martin F."/>
        </authorList>
    </citation>
    <scope>NUCLEOTIDE SEQUENCE</scope>
    <source>
        <strain evidence="1">HHB10654</strain>
    </source>
</reference>
<protein>
    <submittedName>
        <fullName evidence="1">Uncharacterized protein</fullName>
    </submittedName>
</protein>
<dbReference type="EMBL" id="MU277311">
    <property type="protein sequence ID" value="KAI0055113.1"/>
    <property type="molecule type" value="Genomic_DNA"/>
</dbReference>
<sequence>MHRVRKLCGLERCERNPARHVRRRPPTELEARSVTVTLASFPFHYLRTKIIPINTGQLELLPDFPRKRILTVSLLRRIPYPPQNSHLHIPLTSQRRR</sequence>
<evidence type="ECO:0000313" key="2">
    <source>
        <dbReference type="Proteomes" id="UP000814140"/>
    </source>
</evidence>
<accession>A0ACB8SFT8</accession>
<organism evidence="1 2">
    <name type="scientific">Artomyces pyxidatus</name>
    <dbReference type="NCBI Taxonomy" id="48021"/>
    <lineage>
        <taxon>Eukaryota</taxon>
        <taxon>Fungi</taxon>
        <taxon>Dikarya</taxon>
        <taxon>Basidiomycota</taxon>
        <taxon>Agaricomycotina</taxon>
        <taxon>Agaricomycetes</taxon>
        <taxon>Russulales</taxon>
        <taxon>Auriscalpiaceae</taxon>
        <taxon>Artomyces</taxon>
    </lineage>
</organism>
<dbReference type="Proteomes" id="UP000814140">
    <property type="component" value="Unassembled WGS sequence"/>
</dbReference>
<proteinExistence type="predicted"/>
<name>A0ACB8SFT8_9AGAM</name>
<comment type="caution">
    <text evidence="1">The sequence shown here is derived from an EMBL/GenBank/DDBJ whole genome shotgun (WGS) entry which is preliminary data.</text>
</comment>
<gene>
    <name evidence="1" type="ORF">BV25DRAFT_291801</name>
</gene>
<reference evidence="1" key="2">
    <citation type="journal article" date="2022" name="New Phytol.">
        <title>Evolutionary transition to the ectomycorrhizal habit in the genomes of a hyperdiverse lineage of mushroom-forming fungi.</title>
        <authorList>
            <person name="Looney B."/>
            <person name="Miyauchi S."/>
            <person name="Morin E."/>
            <person name="Drula E."/>
            <person name="Courty P.E."/>
            <person name="Kohler A."/>
            <person name="Kuo A."/>
            <person name="LaButti K."/>
            <person name="Pangilinan J."/>
            <person name="Lipzen A."/>
            <person name="Riley R."/>
            <person name="Andreopoulos W."/>
            <person name="He G."/>
            <person name="Johnson J."/>
            <person name="Nolan M."/>
            <person name="Tritt A."/>
            <person name="Barry K.W."/>
            <person name="Grigoriev I.V."/>
            <person name="Nagy L.G."/>
            <person name="Hibbett D."/>
            <person name="Henrissat B."/>
            <person name="Matheny P.B."/>
            <person name="Labbe J."/>
            <person name="Martin F.M."/>
        </authorList>
    </citation>
    <scope>NUCLEOTIDE SEQUENCE</scope>
    <source>
        <strain evidence="1">HHB10654</strain>
    </source>
</reference>
<evidence type="ECO:0000313" key="1">
    <source>
        <dbReference type="EMBL" id="KAI0055113.1"/>
    </source>
</evidence>